<name>A0A0R0CXZ4_9GAMM</name>
<keyword evidence="2" id="KW-1185">Reference proteome</keyword>
<organism evidence="1 2">
    <name type="scientific">Pseudoxanthomonas dokdonensis</name>
    <dbReference type="NCBI Taxonomy" id="344882"/>
    <lineage>
        <taxon>Bacteria</taxon>
        <taxon>Pseudomonadati</taxon>
        <taxon>Pseudomonadota</taxon>
        <taxon>Gammaproteobacteria</taxon>
        <taxon>Lysobacterales</taxon>
        <taxon>Lysobacteraceae</taxon>
        <taxon>Pseudoxanthomonas</taxon>
    </lineage>
</organism>
<accession>A0A0R0CXZ4</accession>
<reference evidence="1 2" key="1">
    <citation type="submission" date="2015-05" db="EMBL/GenBank/DDBJ databases">
        <title>Genome sequencing and analysis of members of genus Stenotrophomonas.</title>
        <authorList>
            <person name="Patil P.P."/>
            <person name="Midha S."/>
            <person name="Patil P.B."/>
        </authorList>
    </citation>
    <scope>NUCLEOTIDE SEQUENCE [LARGE SCALE GENOMIC DNA]</scope>
    <source>
        <strain evidence="1 2">DSM 21858</strain>
    </source>
</reference>
<proteinExistence type="predicted"/>
<comment type="caution">
    <text evidence="1">The sequence shown here is derived from an EMBL/GenBank/DDBJ whole genome shotgun (WGS) entry which is preliminary data.</text>
</comment>
<evidence type="ECO:0000313" key="1">
    <source>
        <dbReference type="EMBL" id="KRG70999.1"/>
    </source>
</evidence>
<sequence>MPDHRVRIAATASNQSPIWKIQSPSQISWRVIIPGVAEYSRQPSATICTMVLILPMLATLTVARWPSSAIHSRSADTAISRPTITAAQMVIQMVGLSCTIRNSDTATISLSATGSRNAPNAEYWW</sequence>
<evidence type="ECO:0000313" key="2">
    <source>
        <dbReference type="Proteomes" id="UP000052052"/>
    </source>
</evidence>
<dbReference type="EMBL" id="LDJL01000004">
    <property type="protein sequence ID" value="KRG70999.1"/>
    <property type="molecule type" value="Genomic_DNA"/>
</dbReference>
<protein>
    <submittedName>
        <fullName evidence="1">Uncharacterized protein</fullName>
    </submittedName>
</protein>
<dbReference type="Proteomes" id="UP000052052">
    <property type="component" value="Unassembled WGS sequence"/>
</dbReference>
<dbReference type="AlphaFoldDB" id="A0A0R0CXZ4"/>
<gene>
    <name evidence="1" type="ORF">ABB29_03980</name>
</gene>